<dbReference type="SUPFAM" id="SSF50978">
    <property type="entry name" value="WD40 repeat-like"/>
    <property type="match status" value="1"/>
</dbReference>
<dbReference type="Proteomes" id="UP000265703">
    <property type="component" value="Unassembled WGS sequence"/>
</dbReference>
<gene>
    <name evidence="1" type="ORF">C1645_840737</name>
</gene>
<evidence type="ECO:0000313" key="1">
    <source>
        <dbReference type="EMBL" id="RIA79417.1"/>
    </source>
</evidence>
<name>A0A397S609_9GLOM</name>
<organism evidence="1 2">
    <name type="scientific">Glomus cerebriforme</name>
    <dbReference type="NCBI Taxonomy" id="658196"/>
    <lineage>
        <taxon>Eukaryota</taxon>
        <taxon>Fungi</taxon>
        <taxon>Fungi incertae sedis</taxon>
        <taxon>Mucoromycota</taxon>
        <taxon>Glomeromycotina</taxon>
        <taxon>Glomeromycetes</taxon>
        <taxon>Glomerales</taxon>
        <taxon>Glomeraceae</taxon>
        <taxon>Glomus</taxon>
    </lineage>
</organism>
<comment type="caution">
    <text evidence="1">The sequence shown here is derived from an EMBL/GenBank/DDBJ whole genome shotgun (WGS) entry which is preliminary data.</text>
</comment>
<dbReference type="EMBL" id="QKYT01001311">
    <property type="protein sequence ID" value="RIA79417.1"/>
    <property type="molecule type" value="Genomic_DNA"/>
</dbReference>
<sequence length="360" mass="42992">MLIEISPKGTYLVTYNSEDNSIVSWNIGNVENVEDEGQLKPDYLYTIDHKYTDMSNICISDDKKLAYIYNGFMKIIDMNNNGQEIELIFNKNNYYSNYYCIFNLKGEFILNNKISNFAYEDYSIIWIYSTQTKNRKWTYKRIYKIPEGYELISISKYDKLYLLFSNNYIHEWDLLTEKSIRMFGNKEKIELEIPIVTLDANNVYTKIDKEKQQTETPEIQQQTVETPLKTKEQINVQTFNYIDLYNISLPLLNSEICNFMLDYLKKNHQLSAKEYQTSLSKITQNVTTKYVFRILDEYFLKIKLPKMDSSFKINKETYKHLNVHSFNLYMVDPHAFLQDYLNNLDKIDHKEFEWANDSIK</sequence>
<dbReference type="OrthoDB" id="2419826at2759"/>
<accession>A0A397S609</accession>
<dbReference type="STRING" id="658196.A0A397S609"/>
<protein>
    <submittedName>
        <fullName evidence="1">Uncharacterized protein</fullName>
    </submittedName>
</protein>
<evidence type="ECO:0000313" key="2">
    <source>
        <dbReference type="Proteomes" id="UP000265703"/>
    </source>
</evidence>
<dbReference type="InterPro" id="IPR036322">
    <property type="entry name" value="WD40_repeat_dom_sf"/>
</dbReference>
<proteinExistence type="predicted"/>
<reference evidence="1 2" key="1">
    <citation type="submission" date="2018-06" db="EMBL/GenBank/DDBJ databases">
        <title>Comparative genomics reveals the genomic features of Rhizophagus irregularis, R. cerebriforme, R. diaphanum and Gigaspora rosea, and their symbiotic lifestyle signature.</title>
        <authorList>
            <person name="Morin E."/>
            <person name="San Clemente H."/>
            <person name="Chen E.C.H."/>
            <person name="De La Providencia I."/>
            <person name="Hainaut M."/>
            <person name="Kuo A."/>
            <person name="Kohler A."/>
            <person name="Murat C."/>
            <person name="Tang N."/>
            <person name="Roy S."/>
            <person name="Loubradou J."/>
            <person name="Henrissat B."/>
            <person name="Grigoriev I.V."/>
            <person name="Corradi N."/>
            <person name="Roux C."/>
            <person name="Martin F.M."/>
        </authorList>
    </citation>
    <scope>NUCLEOTIDE SEQUENCE [LARGE SCALE GENOMIC DNA]</scope>
    <source>
        <strain evidence="1 2">DAOM 227022</strain>
    </source>
</reference>
<keyword evidence="2" id="KW-1185">Reference proteome</keyword>
<dbReference type="AlphaFoldDB" id="A0A397S609"/>